<dbReference type="EMBL" id="BSOH01000015">
    <property type="protein sequence ID" value="GLR18142.1"/>
    <property type="molecule type" value="Genomic_DNA"/>
</dbReference>
<reference evidence="3" key="2">
    <citation type="submission" date="2023-01" db="EMBL/GenBank/DDBJ databases">
        <title>Draft genome sequence of Portibacter lacus strain NBRC 108769.</title>
        <authorList>
            <person name="Sun Q."/>
            <person name="Mori K."/>
        </authorList>
    </citation>
    <scope>NUCLEOTIDE SEQUENCE</scope>
    <source>
        <strain evidence="3">NBRC 108769</strain>
    </source>
</reference>
<feature type="signal peptide" evidence="2">
    <location>
        <begin position="1"/>
        <end position="24"/>
    </location>
</feature>
<dbReference type="RefSeq" id="WP_235294428.1">
    <property type="nucleotide sequence ID" value="NZ_BSOH01000015.1"/>
</dbReference>
<reference evidence="3" key="1">
    <citation type="journal article" date="2014" name="Int. J. Syst. Evol. Microbiol.">
        <title>Complete genome sequence of Corynebacterium casei LMG S-19264T (=DSM 44701T), isolated from a smear-ripened cheese.</title>
        <authorList>
            <consortium name="US DOE Joint Genome Institute (JGI-PGF)"/>
            <person name="Walter F."/>
            <person name="Albersmeier A."/>
            <person name="Kalinowski J."/>
            <person name="Ruckert C."/>
        </authorList>
    </citation>
    <scope>NUCLEOTIDE SEQUENCE</scope>
    <source>
        <strain evidence="3">NBRC 108769</strain>
    </source>
</reference>
<evidence type="ECO:0000256" key="1">
    <source>
        <dbReference type="SAM" id="MobiDB-lite"/>
    </source>
</evidence>
<evidence type="ECO:0008006" key="5">
    <source>
        <dbReference type="Google" id="ProtNLM"/>
    </source>
</evidence>
<evidence type="ECO:0000313" key="4">
    <source>
        <dbReference type="Proteomes" id="UP001156666"/>
    </source>
</evidence>
<sequence>MRIYTLRISLFALLVLGFASAVQAHINPKLHKLKKELTNNSQVSFREDCVPATEQVDMAINNVRARLTTGGDVWWNLSEGRYVVPKVPIGSGLDEVSAIFAGAVWLGGYDPSGNLKMAAATYRSSSDNDFYPGPIDPISGTTELQTCENWDRFFTVTGEEIDEHLRKFELSKRTGIPYDIDSIPDGVKYWPGKGNPYFLEKFQFELPNTEQALGSFWDEDFSNDYDPVNGDYPIIEIRGCPLPQYPDEMTFWIYNDAGGAHTATQGQKIQMEVQVQAFAYATNDAINDMTFQRYKLINRAQVDIGDCYFAMWVDPDLGCFTDDYVGCDTTRSMAYVYNEDELDGANGCTCEGGVTTYCDEIPMLGIDYFRGPLSPKKFGPNGTLIDLPPGDQSSPDTLVELGMSSFIYYNNGGIGQPIDGTTDPDIDVEYYNYLSGFWKDGLPITLGGSGYNIGSTDTTKFVLSGAPNDPVRWSMCTAGLPFGDRRTIQASGPFTLKPQAINELIIGAVWVPNFDYPCPDITRLQAADDLAQNLFNSCFEIKDGPDAPDMDIVELDRQLVIILTNDTISSNNAFEQYKGVDLLATDDVSDSLFVFEGYKIYQLANPQVTPQELDDIEKARLIRQVDLKNEITELYNWTSTVNPYQGNSQLLWSFDRKVEGQDQGIEHAFNITTDEFSTTDKNLVNHKEYYFMVLAYAYNNWDDFDPATGVGQQMQYCEGRKNIRVYTGVPRTLAYENINSFYGDGPIVTRLRGAGTGTNFLDLEEGMYEKILNNETEGRITYKRGQGPISVKVINPIELQDGKYTLEIIGGSNNSGALDDNAYWQITREEDGRIIRSEFPINRVNEQVVNDFGFSVSVSQLGEPGDQEDPRNGVIGGAIEYQDANGQDWLLMISDDTPTFAGIYNFVKNRNGEVDFEFDLEQNLNNVGNTGFIPFWIGDYRATGPYITPAYKDAAGHALVRGRTSMKDINNVDIVFTSNKDLWSRCIVVETAHSDFRDAGFSTIGDTKQFDLRDSPSVGKSDNDGDGLADPDGTGTGYGYFPGYAVDVETGERLNIFFGENSSYNADFAALLQDEKAIGADMMFNPSSELFAEPPAGIPATLWNFVTGGQHTIYVTRQEYDGCEYIGTRLNAGAPTLRKLKALETITWAGIPMLREGSELLSYADGVIPNDVTVKLRVQDKYRLENDYDYSATSFEPVDGNPLYEFEFRGQAASDLVEEEYKGALENINVVPNPYYAYSAYEVNQFNNIVKITNLPPRAIVTIYSLDGKFIQQFNRDEKGVAQNSRSNPGINETQPTPDLEWNLRNSSGIPISSGVYLIHVAAPDLGEERTVKFFAINRKFDPSGL</sequence>
<feature type="region of interest" description="Disordered" evidence="1">
    <location>
        <begin position="1012"/>
        <end position="1032"/>
    </location>
</feature>
<accession>A0AA37SQR0</accession>
<evidence type="ECO:0000256" key="2">
    <source>
        <dbReference type="SAM" id="SignalP"/>
    </source>
</evidence>
<evidence type="ECO:0000313" key="3">
    <source>
        <dbReference type="EMBL" id="GLR18142.1"/>
    </source>
</evidence>
<gene>
    <name evidence="3" type="ORF">GCM10007940_27570</name>
</gene>
<keyword evidence="4" id="KW-1185">Reference proteome</keyword>
<protein>
    <recommendedName>
        <fullName evidence="5">T9SS C-terminal target domain-containing protein</fullName>
    </recommendedName>
</protein>
<keyword evidence="2" id="KW-0732">Signal</keyword>
<feature type="chain" id="PRO_5041464018" description="T9SS C-terminal target domain-containing protein" evidence="2">
    <location>
        <begin position="25"/>
        <end position="1346"/>
    </location>
</feature>
<name>A0AA37SQR0_9BACT</name>
<proteinExistence type="predicted"/>
<comment type="caution">
    <text evidence="3">The sequence shown here is derived from an EMBL/GenBank/DDBJ whole genome shotgun (WGS) entry which is preliminary data.</text>
</comment>
<dbReference type="Proteomes" id="UP001156666">
    <property type="component" value="Unassembled WGS sequence"/>
</dbReference>
<organism evidence="3 4">
    <name type="scientific">Portibacter lacus</name>
    <dbReference type="NCBI Taxonomy" id="1099794"/>
    <lineage>
        <taxon>Bacteria</taxon>
        <taxon>Pseudomonadati</taxon>
        <taxon>Bacteroidota</taxon>
        <taxon>Saprospiria</taxon>
        <taxon>Saprospirales</taxon>
        <taxon>Haliscomenobacteraceae</taxon>
        <taxon>Portibacter</taxon>
    </lineage>
</organism>